<reference evidence="7" key="1">
    <citation type="submission" date="2014-08" db="EMBL/GenBank/DDBJ databases">
        <authorList>
            <person name="Falentin Helene"/>
        </authorList>
    </citation>
    <scope>NUCLEOTIDE SEQUENCE</scope>
</reference>
<dbReference type="PANTHER" id="PTHR34185">
    <property type="entry name" value="DIADENYLATE CYCLASE"/>
    <property type="match status" value="1"/>
</dbReference>
<dbReference type="GO" id="GO:0004016">
    <property type="term" value="F:adenylate cyclase activity"/>
    <property type="evidence" value="ECO:0007669"/>
    <property type="project" value="TreeGrafter"/>
</dbReference>
<evidence type="ECO:0000313" key="7">
    <source>
        <dbReference type="EMBL" id="CEP26541.1"/>
    </source>
</evidence>
<dbReference type="AlphaFoldDB" id="A0A068VV71"/>
<organism evidence="7">
    <name type="scientific">Propionibacterium freudenreichii subsp. freudenreichii</name>
    <dbReference type="NCBI Taxonomy" id="66712"/>
    <lineage>
        <taxon>Bacteria</taxon>
        <taxon>Bacillati</taxon>
        <taxon>Actinomycetota</taxon>
        <taxon>Actinomycetes</taxon>
        <taxon>Propionibacteriales</taxon>
        <taxon>Propionibacteriaceae</taxon>
        <taxon>Propionibacterium</taxon>
    </lineage>
</organism>
<dbReference type="InterPro" id="IPR018906">
    <property type="entry name" value="DNA_integrity_scan_DisA_link"/>
</dbReference>
<feature type="domain" description="DAC" evidence="6">
    <location>
        <begin position="12"/>
        <end position="150"/>
    </location>
</feature>
<dbReference type="InterPro" id="IPR038331">
    <property type="entry name" value="DisA_sf"/>
</dbReference>
<dbReference type="InterPro" id="IPR003390">
    <property type="entry name" value="DNA_integrity_scan_DisA_N"/>
</dbReference>
<dbReference type="SUPFAM" id="SSF143597">
    <property type="entry name" value="YojJ-like"/>
    <property type="match status" value="1"/>
</dbReference>
<dbReference type="PANTHER" id="PTHR34185:SF3">
    <property type="entry name" value="DNA INTEGRITY SCANNING PROTEIN DISA"/>
    <property type="match status" value="1"/>
</dbReference>
<accession>A0A068VV71</accession>
<dbReference type="EMBL" id="LM676414">
    <property type="protein sequence ID" value="CEP26541.1"/>
    <property type="molecule type" value="Genomic_DNA"/>
</dbReference>
<keyword evidence="3" id="KW-0548">Nucleotidyltransferase</keyword>
<dbReference type="Pfam" id="PF10635">
    <property type="entry name" value="DisA-linker"/>
    <property type="match status" value="1"/>
</dbReference>
<evidence type="ECO:0000256" key="5">
    <source>
        <dbReference type="ARBA" id="ARBA00022840"/>
    </source>
</evidence>
<name>A0A068VV71_PROFF</name>
<keyword evidence="2" id="KW-0808">Transferase</keyword>
<keyword evidence="5" id="KW-0067">ATP-binding</keyword>
<dbReference type="PATRIC" id="fig|66712.6.peg.1955"/>
<gene>
    <name evidence="7" type="primary">disA</name>
    <name evidence="7" type="ORF">PFCIRM138_08110</name>
</gene>
<dbReference type="Gene3D" id="1.10.150.20">
    <property type="entry name" value="5' to 3' exonuclease, C-terminal subdomain"/>
    <property type="match status" value="1"/>
</dbReference>
<dbReference type="PROSITE" id="PS51794">
    <property type="entry name" value="DAC"/>
    <property type="match status" value="1"/>
</dbReference>
<evidence type="ECO:0000259" key="6">
    <source>
        <dbReference type="PROSITE" id="PS51794"/>
    </source>
</evidence>
<dbReference type="Pfam" id="PF02457">
    <property type="entry name" value="DAC"/>
    <property type="match status" value="1"/>
</dbReference>
<evidence type="ECO:0000256" key="2">
    <source>
        <dbReference type="ARBA" id="ARBA00022679"/>
    </source>
</evidence>
<dbReference type="InterPro" id="IPR010994">
    <property type="entry name" value="RuvA_2-like"/>
</dbReference>
<dbReference type="Gene3D" id="3.40.1700.10">
    <property type="entry name" value="DNA integrity scanning protein, DisA, N-terminal domain"/>
    <property type="match status" value="1"/>
</dbReference>
<dbReference type="KEGG" id="pfre:RM25_1922"/>
<comment type="catalytic activity">
    <reaction evidence="1">
        <text>2 ATP = 3',3'-c-di-AMP + 2 diphosphate</text>
        <dbReference type="Rhea" id="RHEA:35655"/>
        <dbReference type="ChEBI" id="CHEBI:30616"/>
        <dbReference type="ChEBI" id="CHEBI:33019"/>
        <dbReference type="ChEBI" id="CHEBI:71500"/>
        <dbReference type="EC" id="2.7.7.85"/>
    </reaction>
</comment>
<dbReference type="SUPFAM" id="SSF47781">
    <property type="entry name" value="RuvA domain 2-like"/>
    <property type="match status" value="1"/>
</dbReference>
<evidence type="ECO:0000256" key="1">
    <source>
        <dbReference type="ARBA" id="ARBA00000877"/>
    </source>
</evidence>
<evidence type="ECO:0000256" key="4">
    <source>
        <dbReference type="ARBA" id="ARBA00022741"/>
    </source>
</evidence>
<sequence>MASIGDAKGRVAEQFRQYRSLLAPGTPLREGLERIVNGRTGALVVLGDNAIVQQISTGGFVINTDFTPTALRELSKMDGGIVLSSGLDRILRAGVHFVPSGSIETIETGTRHRTADRIAQQAHVPVATVSASMSTIALFLEGMRFPIEPSHQIMGRADQALATLSRYRDRLTDDTRYLTGLEIADLVTLRDLVRVCQRVEMARRLAKELEGYVESLGIDGRLLQLQLFELTAGVDETATLLENDYSIEERPGKPSLEELEELPTGDLLDPESVSSAIGFGAMPLDTHLRPKGFRLVHQAAQLDTVLTRRMLDQVDSIQELFDLSVEDLMRVDGMDAKHARALRDGLARLAELGTQS</sequence>
<dbReference type="InterPro" id="IPR036888">
    <property type="entry name" value="DNA_integrity_DisA_N_sf"/>
</dbReference>
<dbReference type="RefSeq" id="WP_048733616.1">
    <property type="nucleotide sequence ID" value="NZ_CP010341.1"/>
</dbReference>
<dbReference type="NCBIfam" id="NF010009">
    <property type="entry name" value="PRK13482.1"/>
    <property type="match status" value="1"/>
</dbReference>
<keyword evidence="4" id="KW-0547">Nucleotide-binding</keyword>
<dbReference type="Gene3D" id="1.20.1260.110">
    <property type="entry name" value="DNA integrity scanning linker region"/>
    <property type="match status" value="1"/>
</dbReference>
<dbReference type="GO" id="GO:0005524">
    <property type="term" value="F:ATP binding"/>
    <property type="evidence" value="ECO:0007669"/>
    <property type="project" value="UniProtKB-KW"/>
</dbReference>
<proteinExistence type="predicted"/>
<dbReference type="InterPro" id="IPR050338">
    <property type="entry name" value="DisA"/>
</dbReference>
<evidence type="ECO:0000256" key="3">
    <source>
        <dbReference type="ARBA" id="ARBA00022695"/>
    </source>
</evidence>
<dbReference type="GO" id="GO:0106408">
    <property type="term" value="F:diadenylate cyclase activity"/>
    <property type="evidence" value="ECO:0007669"/>
    <property type="project" value="UniProtKB-EC"/>
</dbReference>
<protein>
    <submittedName>
        <fullName evidence="7">DNA integrity scanning protein disA</fullName>
    </submittedName>
</protein>